<evidence type="ECO:0000313" key="5">
    <source>
        <dbReference type="EMBL" id="USS02097.1"/>
    </source>
</evidence>
<dbReference type="AlphaFoldDB" id="A0A9N7PK44"/>
<keyword evidence="7" id="KW-1185">Reference proteome</keyword>
<dbReference type="Pfam" id="PF25137">
    <property type="entry name" value="ADH_Fe_C"/>
    <property type="match status" value="1"/>
</dbReference>
<dbReference type="RefSeq" id="WP_066676760.1">
    <property type="nucleotide sequence ID" value="NZ_CABMIZ010000019.1"/>
</dbReference>
<dbReference type="InterPro" id="IPR056798">
    <property type="entry name" value="ADH_Fe_C"/>
</dbReference>
<dbReference type="GO" id="GO:0046872">
    <property type="term" value="F:metal ion binding"/>
    <property type="evidence" value="ECO:0007669"/>
    <property type="project" value="InterPro"/>
</dbReference>
<dbReference type="PANTHER" id="PTHR43633:SF1">
    <property type="entry name" value="ALCOHOL DEHYDROGENASE YQHD"/>
    <property type="match status" value="1"/>
</dbReference>
<evidence type="ECO:0000256" key="1">
    <source>
        <dbReference type="ARBA" id="ARBA00023002"/>
    </source>
</evidence>
<dbReference type="GO" id="GO:0008106">
    <property type="term" value="F:alcohol dehydrogenase (NADP+) activity"/>
    <property type="evidence" value="ECO:0007669"/>
    <property type="project" value="TreeGrafter"/>
</dbReference>
<name>A0A9N7PK44_CLOSE</name>
<dbReference type="GeneID" id="303561848"/>
<sequence length="388" mass="43462">MKNFNYKNGTKLIFGKDTELKIGKEIKKYSNKILLHYGGGSIKTTGLYEKIVNSLNEEGIEFIELSGVKPNPRVSLVRKGINICRDNNLDFILAVGGGSVIDSAKAIAAGVNYSKDVWDLFMDTPINHKCLNLATILTIPAAGSETSSGTVITNEEGWYKKSTGHPTLRPIFSIMNPELTFTLSKYQTACGIADMLAHVMERYFTNEPNVDLTDRLCEATMKSIIDNGLRVINNLNDYNSRAEIMLSGMIAHNDSLSMGRIGDWASHDIEHELSGIYDIPHGAGLAIIFPAWMKYVYKHDINRFAQFANRVFNIDINLNNPEETVLLGIKKLEDFFKELGLKTTLKEININNEHFSEMAKKLVELNGHVGNFVEIKYEDAIEIYKLAL</sequence>
<organism evidence="4 6">
    <name type="scientific">Clostridium septicum</name>
    <dbReference type="NCBI Taxonomy" id="1504"/>
    <lineage>
        <taxon>Bacteria</taxon>
        <taxon>Bacillati</taxon>
        <taxon>Bacillota</taxon>
        <taxon>Clostridia</taxon>
        <taxon>Eubacteriales</taxon>
        <taxon>Clostridiaceae</taxon>
        <taxon>Clostridium</taxon>
    </lineage>
</organism>
<feature type="domain" description="Fe-containing alcohol dehydrogenase-like C-terminal" evidence="3">
    <location>
        <begin position="189"/>
        <end position="387"/>
    </location>
</feature>
<reference evidence="4 6" key="1">
    <citation type="submission" date="2017-09" db="EMBL/GenBank/DDBJ databases">
        <authorList>
            <person name="Thomas P."/>
            <person name="Seyboldt C."/>
        </authorList>
    </citation>
    <scope>NUCLEOTIDE SEQUENCE [LARGE SCALE GENOMIC DNA]</scope>
    <source>
        <strain evidence="4 6">DSM 7534</strain>
    </source>
</reference>
<dbReference type="Proteomes" id="UP000280586">
    <property type="component" value="Chromosome"/>
</dbReference>
<accession>A0A9N7PK44</accession>
<dbReference type="PANTHER" id="PTHR43633">
    <property type="entry name" value="ALCOHOL DEHYDROGENASE YQHD"/>
    <property type="match status" value="1"/>
</dbReference>
<dbReference type="EMBL" id="CP023671">
    <property type="protein sequence ID" value="AYE35501.1"/>
    <property type="molecule type" value="Genomic_DNA"/>
</dbReference>
<evidence type="ECO:0000313" key="7">
    <source>
        <dbReference type="Proteomes" id="UP001055437"/>
    </source>
</evidence>
<evidence type="ECO:0000259" key="2">
    <source>
        <dbReference type="Pfam" id="PF00465"/>
    </source>
</evidence>
<evidence type="ECO:0000259" key="3">
    <source>
        <dbReference type="Pfam" id="PF25137"/>
    </source>
</evidence>
<keyword evidence="1" id="KW-0560">Oxidoreductase</keyword>
<proteinExistence type="predicted"/>
<dbReference type="KEGG" id="csep:CP523_14260"/>
<dbReference type="Proteomes" id="UP001055437">
    <property type="component" value="Chromosome"/>
</dbReference>
<dbReference type="FunFam" id="3.40.50.1970:FF:000003">
    <property type="entry name" value="Alcohol dehydrogenase, iron-containing"/>
    <property type="match status" value="1"/>
</dbReference>
<dbReference type="Gene3D" id="3.40.50.1970">
    <property type="match status" value="1"/>
</dbReference>
<dbReference type="InterPro" id="IPR001670">
    <property type="entry name" value="ADH_Fe/GldA"/>
</dbReference>
<dbReference type="CDD" id="cd08187">
    <property type="entry name" value="BDH"/>
    <property type="match status" value="1"/>
</dbReference>
<dbReference type="GO" id="GO:0005829">
    <property type="term" value="C:cytosol"/>
    <property type="evidence" value="ECO:0007669"/>
    <property type="project" value="TreeGrafter"/>
</dbReference>
<evidence type="ECO:0000313" key="4">
    <source>
        <dbReference type="EMBL" id="AYE35501.1"/>
    </source>
</evidence>
<feature type="domain" description="Alcohol dehydrogenase iron-type/glycerol dehydrogenase GldA" evidence="2">
    <location>
        <begin position="10"/>
        <end position="177"/>
    </location>
</feature>
<dbReference type="Gene3D" id="1.20.1090.10">
    <property type="entry name" value="Dehydroquinate synthase-like - alpha domain"/>
    <property type="match status" value="1"/>
</dbReference>
<reference evidence="5" key="2">
    <citation type="submission" date="2022-06" db="EMBL/GenBank/DDBJ databases">
        <authorList>
            <person name="Holder M.E."/>
            <person name="Ajami N.J."/>
            <person name="Petrosino J.F."/>
        </authorList>
    </citation>
    <scope>NUCLEOTIDE SEQUENCE</scope>
    <source>
        <strain evidence="5">RMA 8861</strain>
    </source>
</reference>
<protein>
    <submittedName>
        <fullName evidence="5">Iron-containing alcohol dehydrogenase</fullName>
    </submittedName>
    <submittedName>
        <fullName evidence="4">NADH-dependent alcohol dehydrogenase</fullName>
    </submittedName>
</protein>
<dbReference type="OrthoDB" id="9801156at2"/>
<dbReference type="InterPro" id="IPR044731">
    <property type="entry name" value="BDH-like"/>
</dbReference>
<dbReference type="PROSITE" id="PS00060">
    <property type="entry name" value="ADH_IRON_2"/>
    <property type="match status" value="1"/>
</dbReference>
<dbReference type="GO" id="GO:1990002">
    <property type="term" value="F:methylglyoxal reductase (NADPH) (acetol producing) activity"/>
    <property type="evidence" value="ECO:0007669"/>
    <property type="project" value="TreeGrafter"/>
</dbReference>
<dbReference type="SUPFAM" id="SSF56796">
    <property type="entry name" value="Dehydroquinate synthase-like"/>
    <property type="match status" value="1"/>
</dbReference>
<dbReference type="GO" id="GO:1990362">
    <property type="term" value="F:butanol dehydrogenase (NAD+) activity"/>
    <property type="evidence" value="ECO:0007669"/>
    <property type="project" value="InterPro"/>
</dbReference>
<dbReference type="Pfam" id="PF00465">
    <property type="entry name" value="Fe-ADH"/>
    <property type="match status" value="1"/>
</dbReference>
<gene>
    <name evidence="4" type="ORF">CP523_14260</name>
    <name evidence="5" type="ORF">NH397_06660</name>
</gene>
<dbReference type="EMBL" id="CP099799">
    <property type="protein sequence ID" value="USS02097.1"/>
    <property type="molecule type" value="Genomic_DNA"/>
</dbReference>
<evidence type="ECO:0000313" key="6">
    <source>
        <dbReference type="Proteomes" id="UP000280586"/>
    </source>
</evidence>
<dbReference type="InterPro" id="IPR018211">
    <property type="entry name" value="ADH_Fe_CS"/>
</dbReference>